<comment type="caution">
    <text evidence="2">The sequence shown here is derived from an EMBL/GenBank/DDBJ whole genome shotgun (WGS) entry which is preliminary data.</text>
</comment>
<dbReference type="AlphaFoldDB" id="A0A834GBH3"/>
<dbReference type="SUPFAM" id="SSF49503">
    <property type="entry name" value="Cupredoxins"/>
    <property type="match status" value="1"/>
</dbReference>
<proteinExistence type="predicted"/>
<dbReference type="OrthoDB" id="10259572at2759"/>
<dbReference type="EMBL" id="WJXA01000011">
    <property type="protein sequence ID" value="KAF7127648.1"/>
    <property type="molecule type" value="Genomic_DNA"/>
</dbReference>
<protein>
    <recommendedName>
        <fullName evidence="4">Early nodulin-like protein 2</fullName>
    </recommendedName>
</protein>
<dbReference type="InterPro" id="IPR008972">
    <property type="entry name" value="Cupredoxin"/>
</dbReference>
<feature type="compositionally biased region" description="Polar residues" evidence="1">
    <location>
        <begin position="20"/>
        <end position="30"/>
    </location>
</feature>
<keyword evidence="3" id="KW-1185">Reference proteome</keyword>
<dbReference type="PANTHER" id="PTHR34662:SF3">
    <property type="entry name" value="OS04G0422700 PROTEIN"/>
    <property type="match status" value="1"/>
</dbReference>
<evidence type="ECO:0000256" key="1">
    <source>
        <dbReference type="SAM" id="MobiDB-lite"/>
    </source>
</evidence>
<evidence type="ECO:0000313" key="3">
    <source>
        <dbReference type="Proteomes" id="UP000626092"/>
    </source>
</evidence>
<evidence type="ECO:0008006" key="4">
    <source>
        <dbReference type="Google" id="ProtNLM"/>
    </source>
</evidence>
<feature type="region of interest" description="Disordered" evidence="1">
    <location>
        <begin position="1"/>
        <end position="107"/>
    </location>
</feature>
<evidence type="ECO:0000313" key="2">
    <source>
        <dbReference type="EMBL" id="KAF7127648.1"/>
    </source>
</evidence>
<dbReference type="PANTHER" id="PTHR34662">
    <property type="entry name" value="OS04G0422700 PROTEIN"/>
    <property type="match status" value="1"/>
</dbReference>
<accession>A0A834GBH3</accession>
<dbReference type="Gene3D" id="2.60.40.420">
    <property type="entry name" value="Cupredoxins - blue copper proteins"/>
    <property type="match status" value="1"/>
</dbReference>
<feature type="compositionally biased region" description="Basic and acidic residues" evidence="1">
    <location>
        <begin position="32"/>
        <end position="55"/>
    </location>
</feature>
<dbReference type="Proteomes" id="UP000626092">
    <property type="component" value="Unassembled WGS sequence"/>
</dbReference>
<gene>
    <name evidence="2" type="ORF">RHSIM_Rhsim11G0083500</name>
</gene>
<name>A0A834GBH3_RHOSS</name>
<feature type="region of interest" description="Disordered" evidence="1">
    <location>
        <begin position="341"/>
        <end position="405"/>
    </location>
</feature>
<organism evidence="2 3">
    <name type="scientific">Rhododendron simsii</name>
    <name type="common">Sims's rhododendron</name>
    <dbReference type="NCBI Taxonomy" id="118357"/>
    <lineage>
        <taxon>Eukaryota</taxon>
        <taxon>Viridiplantae</taxon>
        <taxon>Streptophyta</taxon>
        <taxon>Embryophyta</taxon>
        <taxon>Tracheophyta</taxon>
        <taxon>Spermatophyta</taxon>
        <taxon>Magnoliopsida</taxon>
        <taxon>eudicotyledons</taxon>
        <taxon>Gunneridae</taxon>
        <taxon>Pentapetalae</taxon>
        <taxon>asterids</taxon>
        <taxon>Ericales</taxon>
        <taxon>Ericaceae</taxon>
        <taxon>Ericoideae</taxon>
        <taxon>Rhodoreae</taxon>
        <taxon>Rhododendron</taxon>
    </lineage>
</organism>
<reference evidence="2" key="1">
    <citation type="submission" date="2019-11" db="EMBL/GenBank/DDBJ databases">
        <authorList>
            <person name="Liu Y."/>
            <person name="Hou J."/>
            <person name="Li T.-Q."/>
            <person name="Guan C.-H."/>
            <person name="Wu X."/>
            <person name="Wu H.-Z."/>
            <person name="Ling F."/>
            <person name="Zhang R."/>
            <person name="Shi X.-G."/>
            <person name="Ren J.-P."/>
            <person name="Chen E.-F."/>
            <person name="Sun J.-M."/>
        </authorList>
    </citation>
    <scope>NUCLEOTIDE SEQUENCE</scope>
    <source>
        <strain evidence="2">Adult_tree_wgs_1</strain>
        <tissue evidence="2">Leaves</tissue>
    </source>
</reference>
<sequence>MPQPLFTTPPNLPERKSVDYSPTTTPTGSGKNPDREQIRTGKPAEGRPDKPENSKKKTKKTTPKLPALFRISKTEAITPNHQPNAAVASGPDLETPQQEPSDKLSDQNNLQLTAVTQGSSRNPMQPVLSSCLLVVGMLLSCSPFQVQSGVWTTSKGSQLPGLASALWSLAGVSGLFGHMLHKELMEVSSRLFLLLISLLSLLFQLSDSATVVVDGVSQWRNPTVYVGDSIIFKHKYNYKLYIFQNRGAFDLCNFTQAVLLTKPNSTSFTWHPSRLGFFYFAFNNGSAAPCQQGQKLAIKVSLSPSKNSAAAPVPSPAVAPVMPAPTSGGIVSSSPAYPWPFHPHESTPPSQAPSADLPANSPSWPGNSDGIPFINSNPAVPLPTGEVDSATISPLAASGHGGKVS</sequence>